<dbReference type="GO" id="GO:0031179">
    <property type="term" value="P:peptide modification"/>
    <property type="evidence" value="ECO:0007669"/>
    <property type="project" value="InterPro"/>
</dbReference>
<evidence type="ECO:0000313" key="3">
    <source>
        <dbReference type="Proteomes" id="UP001417504"/>
    </source>
</evidence>
<keyword evidence="3" id="KW-1185">Reference proteome</keyword>
<dbReference type="PANTHER" id="PTHR12736">
    <property type="entry name" value="LANC-LIKE PROTEIN"/>
    <property type="match status" value="1"/>
</dbReference>
<reference evidence="2 3" key="1">
    <citation type="submission" date="2024-01" db="EMBL/GenBank/DDBJ databases">
        <title>Genome assemblies of Stephania.</title>
        <authorList>
            <person name="Yang L."/>
        </authorList>
    </citation>
    <scope>NUCLEOTIDE SEQUENCE [LARGE SCALE GENOMIC DNA]</scope>
    <source>
        <strain evidence="2">QJT</strain>
        <tissue evidence="2">Leaf</tissue>
    </source>
</reference>
<dbReference type="Proteomes" id="UP001417504">
    <property type="component" value="Unassembled WGS sequence"/>
</dbReference>
<dbReference type="InterPro" id="IPR020464">
    <property type="entry name" value="LanC-like_prot_euk"/>
</dbReference>
<dbReference type="AlphaFoldDB" id="A0AAP0NLI1"/>
<protein>
    <recommendedName>
        <fullName evidence="4">LanC-like protein GCL1</fullName>
    </recommendedName>
</protein>
<dbReference type="SMART" id="SM01260">
    <property type="entry name" value="LANC_like"/>
    <property type="match status" value="1"/>
</dbReference>
<accession>A0AAP0NLI1</accession>
<organism evidence="2 3">
    <name type="scientific">Stephania japonica</name>
    <dbReference type="NCBI Taxonomy" id="461633"/>
    <lineage>
        <taxon>Eukaryota</taxon>
        <taxon>Viridiplantae</taxon>
        <taxon>Streptophyta</taxon>
        <taxon>Embryophyta</taxon>
        <taxon>Tracheophyta</taxon>
        <taxon>Spermatophyta</taxon>
        <taxon>Magnoliopsida</taxon>
        <taxon>Ranunculales</taxon>
        <taxon>Menispermaceae</taxon>
        <taxon>Menispermoideae</taxon>
        <taxon>Cissampelideae</taxon>
        <taxon>Stephania</taxon>
    </lineage>
</organism>
<dbReference type="Gene3D" id="1.50.10.10">
    <property type="match status" value="1"/>
</dbReference>
<dbReference type="Pfam" id="PF05147">
    <property type="entry name" value="LANC_like"/>
    <property type="match status" value="1"/>
</dbReference>
<dbReference type="PRINTS" id="PR01951">
    <property type="entry name" value="LANCEUKARYTE"/>
</dbReference>
<name>A0AAP0NLI1_9MAGN</name>
<dbReference type="PRINTS" id="PR01950">
    <property type="entry name" value="LANCSUPER"/>
</dbReference>
<dbReference type="InterPro" id="IPR012341">
    <property type="entry name" value="6hp_glycosidase-like_sf"/>
</dbReference>
<evidence type="ECO:0008006" key="4">
    <source>
        <dbReference type="Google" id="ProtNLM"/>
    </source>
</evidence>
<dbReference type="GO" id="GO:0005975">
    <property type="term" value="P:carbohydrate metabolic process"/>
    <property type="evidence" value="ECO:0007669"/>
    <property type="project" value="InterPro"/>
</dbReference>
<gene>
    <name evidence="2" type="ORF">Sjap_018799</name>
</gene>
<comment type="caution">
    <text evidence="2">The sequence shown here is derived from an EMBL/GenBank/DDBJ whole genome shotgun (WGS) entry which is preliminary data.</text>
</comment>
<dbReference type="EMBL" id="JBBNAE010000007">
    <property type="protein sequence ID" value="KAK9110739.1"/>
    <property type="molecule type" value="Genomic_DNA"/>
</dbReference>
<dbReference type="GO" id="GO:0005886">
    <property type="term" value="C:plasma membrane"/>
    <property type="evidence" value="ECO:0007669"/>
    <property type="project" value="TreeGrafter"/>
</dbReference>
<dbReference type="CDD" id="cd04794">
    <property type="entry name" value="euk_LANCL"/>
    <property type="match status" value="1"/>
</dbReference>
<sequence length="423" mass="46088">MSLVLELTKSTTREGNNEDSNERTDLLHVSDQMVLLPSDQAFLQAAISLKSQVVEATWRSFSGGGRVDPTVYSGLMGTAFACLRAYEATGNMEDLLTCAEIVDTCAAVARASKRRPVTFLCGTTGVFAVGAVVAAHNGDQGKRDMFLDLFHEVAQERALPIGPEDGGFGMSYELLHGRAGFLWAALFINKHLGEETVPSDILMPIVEAVLAGGRAGASDNTACPLVYRWHGTSYWGAAHGLAGILHTLLHFQLSEEGVENVKDTFRYMMRNRFPHSGNYPLSEGNSKDKLIQWSHGATGMAITLCKAAQVFSNDREFRDAAIEAGEVVWKNVLVRKVGLADGVCGNAYTFLSLYRLTGESLYIERAKAFAGFLHKYDPTKLVTAGHLRGSDNAYSLYHGLAGTACLWFDVVSPDRSRFPGFEL</sequence>
<evidence type="ECO:0000256" key="1">
    <source>
        <dbReference type="ARBA" id="ARBA00007179"/>
    </source>
</evidence>
<evidence type="ECO:0000313" key="2">
    <source>
        <dbReference type="EMBL" id="KAK9110739.1"/>
    </source>
</evidence>
<dbReference type="SUPFAM" id="SSF158745">
    <property type="entry name" value="LanC-like"/>
    <property type="match status" value="1"/>
</dbReference>
<comment type="similarity">
    <text evidence="1">Belongs to the LanC-like protein family.</text>
</comment>
<dbReference type="PANTHER" id="PTHR12736:SF25">
    <property type="entry name" value="LANC-LIKE PROTEIN GCL1"/>
    <property type="match status" value="1"/>
</dbReference>
<proteinExistence type="inferred from homology"/>
<dbReference type="InterPro" id="IPR007822">
    <property type="entry name" value="LANC-like"/>
</dbReference>